<dbReference type="CDD" id="cd02440">
    <property type="entry name" value="AdoMet_MTases"/>
    <property type="match status" value="1"/>
</dbReference>
<reference evidence="6 7" key="1">
    <citation type="journal article" date="2016" name="Front. Microbiol.">
        <title>Genome and transcriptome sequences reveal the specific parasitism of the nematophagous Purpureocillium lilacinum 36-1.</title>
        <authorList>
            <person name="Xie J."/>
            <person name="Li S."/>
            <person name="Mo C."/>
            <person name="Xiao X."/>
            <person name="Peng D."/>
            <person name="Wang G."/>
            <person name="Xiao Y."/>
        </authorList>
    </citation>
    <scope>NUCLEOTIDE SEQUENCE [LARGE SCALE GENOMIC DNA]</scope>
    <source>
        <strain evidence="6 7">36-1</strain>
    </source>
</reference>
<dbReference type="PROSITE" id="PS51585">
    <property type="entry name" value="SAM_MT_TPMT"/>
    <property type="match status" value="1"/>
</dbReference>
<comment type="caution">
    <text evidence="6">The sequence shown here is derived from an EMBL/GenBank/DDBJ whole genome shotgun (WGS) entry which is preliminary data.</text>
</comment>
<dbReference type="Proteomes" id="UP000245956">
    <property type="component" value="Unassembled WGS sequence"/>
</dbReference>
<name>A0A2U3EMD8_PURLI</name>
<evidence type="ECO:0000256" key="2">
    <source>
        <dbReference type="ARBA" id="ARBA00022603"/>
    </source>
</evidence>
<keyword evidence="1" id="KW-0597">Phosphoprotein</keyword>
<dbReference type="GO" id="GO:0032259">
    <property type="term" value="P:methylation"/>
    <property type="evidence" value="ECO:0007669"/>
    <property type="project" value="UniProtKB-KW"/>
</dbReference>
<evidence type="ECO:0000256" key="5">
    <source>
        <dbReference type="SAM" id="MobiDB-lite"/>
    </source>
</evidence>
<evidence type="ECO:0000313" key="6">
    <source>
        <dbReference type="EMBL" id="PWI75671.1"/>
    </source>
</evidence>
<gene>
    <name evidence="6" type="ORF">PCL_06329</name>
</gene>
<dbReference type="SUPFAM" id="SSF53335">
    <property type="entry name" value="S-adenosyl-L-methionine-dependent methyltransferases"/>
    <property type="match status" value="1"/>
</dbReference>
<evidence type="ECO:0000313" key="7">
    <source>
        <dbReference type="Proteomes" id="UP000245956"/>
    </source>
</evidence>
<dbReference type="PANTHER" id="PTHR32183">
    <property type="match status" value="1"/>
</dbReference>
<evidence type="ECO:0000256" key="3">
    <source>
        <dbReference type="ARBA" id="ARBA00022679"/>
    </source>
</evidence>
<keyword evidence="2 6" id="KW-0489">Methyltransferase</keyword>
<dbReference type="EMBL" id="LCWV01000002">
    <property type="protein sequence ID" value="PWI75671.1"/>
    <property type="molecule type" value="Genomic_DNA"/>
</dbReference>
<evidence type="ECO:0000256" key="1">
    <source>
        <dbReference type="ARBA" id="ARBA00022553"/>
    </source>
</evidence>
<dbReference type="PANTHER" id="PTHR32183:SF6">
    <property type="entry name" value="CYSTEINE SULFINATE DESULFINASE_CYSTEINE DESULFURASE AND RELATED ENZYMES"/>
    <property type="match status" value="1"/>
</dbReference>
<dbReference type="InterPro" id="IPR029063">
    <property type="entry name" value="SAM-dependent_MTases_sf"/>
</dbReference>
<dbReference type="InterPro" id="IPR008854">
    <property type="entry name" value="TPMT"/>
</dbReference>
<dbReference type="GO" id="GO:0008757">
    <property type="term" value="F:S-adenosylmethionine-dependent methyltransferase activity"/>
    <property type="evidence" value="ECO:0007669"/>
    <property type="project" value="InterPro"/>
</dbReference>
<sequence length="270" mass="29973">MSSQPSEPPGRLISHFTNRGRDEQGEGWSSLWDSDESSLWDRGGPSPALIELIESGQPVLPALIGRHPRALVPGCGKGYDVAMLALHGYDVYGLEISETGAQVAREYIAAELSEPSERNYGDPTQWPKIEVGSVKIITGDFFERDWEDECSGSAFDLIYDYTFLCALLPEMRQDWARRMIELLSPTGILVCLEFPLYKDLAAVGPPWGLRGVYWNLLAQGGDGRIAEPPEESERPAGKMSRVVYLKPKKSYESGRGYDMLSEAALISIRK</sequence>
<organism evidence="6 7">
    <name type="scientific">Purpureocillium lilacinum</name>
    <name type="common">Paecilomyces lilacinus</name>
    <dbReference type="NCBI Taxonomy" id="33203"/>
    <lineage>
        <taxon>Eukaryota</taxon>
        <taxon>Fungi</taxon>
        <taxon>Dikarya</taxon>
        <taxon>Ascomycota</taxon>
        <taxon>Pezizomycotina</taxon>
        <taxon>Sordariomycetes</taxon>
        <taxon>Hypocreomycetidae</taxon>
        <taxon>Hypocreales</taxon>
        <taxon>Ophiocordycipitaceae</taxon>
        <taxon>Purpureocillium</taxon>
    </lineage>
</organism>
<feature type="region of interest" description="Disordered" evidence="5">
    <location>
        <begin position="1"/>
        <end position="36"/>
    </location>
</feature>
<keyword evidence="3 6" id="KW-0808">Transferase</keyword>
<evidence type="ECO:0000256" key="4">
    <source>
        <dbReference type="ARBA" id="ARBA00022691"/>
    </source>
</evidence>
<dbReference type="Gene3D" id="3.40.50.150">
    <property type="entry name" value="Vaccinia Virus protein VP39"/>
    <property type="match status" value="1"/>
</dbReference>
<keyword evidence="4" id="KW-0949">S-adenosyl-L-methionine</keyword>
<dbReference type="Pfam" id="PF05724">
    <property type="entry name" value="TPMT"/>
    <property type="match status" value="1"/>
</dbReference>
<accession>A0A2U3EMD8</accession>
<dbReference type="AlphaFoldDB" id="A0A2U3EMD8"/>
<protein>
    <submittedName>
        <fullName evidence="6">Thiopurine s-methyltransferase family protein</fullName>
    </submittedName>
</protein>
<proteinExistence type="predicted"/>